<dbReference type="SUPFAM" id="SSF53098">
    <property type="entry name" value="Ribonuclease H-like"/>
    <property type="match status" value="1"/>
</dbReference>
<evidence type="ECO:0000313" key="3">
    <source>
        <dbReference type="Proteomes" id="UP000251314"/>
    </source>
</evidence>
<sequence length="125" mass="13125">MRRVLTTPCERKIPPGTEGNHFYLLRFDGGPRGNPGPGGSGTVVAKVARGTGVYTICWVSSMSYASRTTTNNIAENMGATYGAPGPPPQPVDPNAGYWGLPHNHTSTEDADPAEGDTSDQPVPAE</sequence>
<dbReference type="VEuPathDB" id="FungiDB:PC110_g19968"/>
<proteinExistence type="predicted"/>
<dbReference type="EMBL" id="MJFZ01001026">
    <property type="protein sequence ID" value="RAW23599.1"/>
    <property type="molecule type" value="Genomic_DNA"/>
</dbReference>
<evidence type="ECO:0000256" key="1">
    <source>
        <dbReference type="SAM" id="MobiDB-lite"/>
    </source>
</evidence>
<dbReference type="InterPro" id="IPR012337">
    <property type="entry name" value="RNaseH-like_sf"/>
</dbReference>
<keyword evidence="3" id="KW-1185">Reference proteome</keyword>
<dbReference type="GO" id="GO:0003676">
    <property type="term" value="F:nucleic acid binding"/>
    <property type="evidence" value="ECO:0007669"/>
    <property type="project" value="InterPro"/>
</dbReference>
<protein>
    <submittedName>
        <fullName evidence="2">Uncharacterized protein</fullName>
    </submittedName>
</protein>
<dbReference type="AlphaFoldDB" id="A0A329RHK5"/>
<feature type="compositionally biased region" description="Acidic residues" evidence="1">
    <location>
        <begin position="108"/>
        <end position="117"/>
    </location>
</feature>
<dbReference type="Gene3D" id="3.30.420.10">
    <property type="entry name" value="Ribonuclease H-like superfamily/Ribonuclease H"/>
    <property type="match status" value="1"/>
</dbReference>
<gene>
    <name evidence="2" type="ORF">PC110_g19968</name>
</gene>
<accession>A0A329RHK5</accession>
<dbReference type="InterPro" id="IPR036397">
    <property type="entry name" value="RNaseH_sf"/>
</dbReference>
<comment type="caution">
    <text evidence="2">The sequence shown here is derived from an EMBL/GenBank/DDBJ whole genome shotgun (WGS) entry which is preliminary data.</text>
</comment>
<evidence type="ECO:0000313" key="2">
    <source>
        <dbReference type="EMBL" id="RAW23599.1"/>
    </source>
</evidence>
<organism evidence="2 3">
    <name type="scientific">Phytophthora cactorum</name>
    <dbReference type="NCBI Taxonomy" id="29920"/>
    <lineage>
        <taxon>Eukaryota</taxon>
        <taxon>Sar</taxon>
        <taxon>Stramenopiles</taxon>
        <taxon>Oomycota</taxon>
        <taxon>Peronosporomycetes</taxon>
        <taxon>Peronosporales</taxon>
        <taxon>Peronosporaceae</taxon>
        <taxon>Phytophthora</taxon>
    </lineage>
</organism>
<name>A0A329RHK5_9STRA</name>
<dbReference type="Proteomes" id="UP000251314">
    <property type="component" value="Unassembled WGS sequence"/>
</dbReference>
<feature type="region of interest" description="Disordered" evidence="1">
    <location>
        <begin position="76"/>
        <end position="125"/>
    </location>
</feature>
<reference evidence="2 3" key="1">
    <citation type="submission" date="2018-01" db="EMBL/GenBank/DDBJ databases">
        <title>Draft genome of the strawberry crown rot pathogen Phytophthora cactorum.</title>
        <authorList>
            <person name="Armitage A.D."/>
            <person name="Lysoe E."/>
            <person name="Nellist C.F."/>
            <person name="Harrison R.J."/>
            <person name="Brurberg M.B."/>
        </authorList>
    </citation>
    <scope>NUCLEOTIDE SEQUENCE [LARGE SCALE GENOMIC DNA]</scope>
    <source>
        <strain evidence="2 3">10300</strain>
    </source>
</reference>
<dbReference type="STRING" id="29920.A0A329RHK5"/>